<evidence type="ECO:0000313" key="3">
    <source>
        <dbReference type="Proteomes" id="UP000075766"/>
    </source>
</evidence>
<dbReference type="EMBL" id="LSYU01000046">
    <property type="protein sequence ID" value="KXX64750.1"/>
    <property type="molecule type" value="Genomic_DNA"/>
</dbReference>
<dbReference type="AlphaFoldDB" id="A0A4R4A7M7"/>
<dbReference type="Proteomes" id="UP000075766">
    <property type="component" value="Unassembled WGS sequence"/>
</dbReference>
<name>A0A4R4A7M7_MARGR</name>
<proteinExistence type="predicted"/>
<gene>
    <name evidence="1" type="ORF">AY586_12505</name>
    <name evidence="2" type="ORF">EDC29_10823</name>
</gene>
<accession>A0A4R4A7M7</accession>
<dbReference type="RefSeq" id="WP_062274840.1">
    <property type="nucleotide sequence ID" value="NZ_JAKEDQ010000012.1"/>
</dbReference>
<sequence>MHYRVFYLFERAGEAVSSASAVEMSARAIREQLLPRLQSEDDYLGIIDTDENVLQILFEPAASRYWVELPIDAAKASYGRHMALEELEELMQCLPQVFDRAAIPGLEYRPW</sequence>
<comment type="caution">
    <text evidence="2">The sequence shown here is derived from an EMBL/GenBank/DDBJ whole genome shotgun (WGS) entry which is preliminary data.</text>
</comment>
<reference evidence="2 4" key="2">
    <citation type="submission" date="2019-03" db="EMBL/GenBank/DDBJ databases">
        <title>Genomic Encyclopedia of Type Strains, Phase IV (KMG-IV): sequencing the most valuable type-strain genomes for metagenomic binning, comparative biology and taxonomic classification.</title>
        <authorList>
            <person name="Goeker M."/>
        </authorList>
    </citation>
    <scope>NUCLEOTIDE SEQUENCE [LARGE SCALE GENOMIC DNA]</scope>
    <source>
        <strain evidence="2 4">DSM 203</strain>
    </source>
</reference>
<keyword evidence="3" id="KW-1185">Reference proteome</keyword>
<organism evidence="2 4">
    <name type="scientific">Marichromatium gracile</name>
    <name type="common">Chromatium gracile</name>
    <dbReference type="NCBI Taxonomy" id="1048"/>
    <lineage>
        <taxon>Bacteria</taxon>
        <taxon>Pseudomonadati</taxon>
        <taxon>Pseudomonadota</taxon>
        <taxon>Gammaproteobacteria</taxon>
        <taxon>Chromatiales</taxon>
        <taxon>Chromatiaceae</taxon>
        <taxon>Marichromatium</taxon>
    </lineage>
</organism>
<reference evidence="1 3" key="1">
    <citation type="submission" date="2016-02" db="EMBL/GenBank/DDBJ databases">
        <title>Genome sequence of Marichromatium gracile YL-28, a purple sulfur bacterium.</title>
        <authorList>
            <person name="Zhao C."/>
            <person name="Hong X."/>
            <person name="Chen S."/>
            <person name="Yang S."/>
        </authorList>
    </citation>
    <scope>NUCLEOTIDE SEQUENCE [LARGE SCALE GENOMIC DNA]</scope>
    <source>
        <strain evidence="1 3">YL28</strain>
    </source>
</reference>
<evidence type="ECO:0000313" key="2">
    <source>
        <dbReference type="EMBL" id="TCW34863.1"/>
    </source>
</evidence>
<protein>
    <submittedName>
        <fullName evidence="2">Uncharacterized protein</fullName>
    </submittedName>
</protein>
<evidence type="ECO:0000313" key="1">
    <source>
        <dbReference type="EMBL" id="KXX64750.1"/>
    </source>
</evidence>
<evidence type="ECO:0000313" key="4">
    <source>
        <dbReference type="Proteomes" id="UP000295247"/>
    </source>
</evidence>
<dbReference type="EMBL" id="SMDC01000008">
    <property type="protein sequence ID" value="TCW34863.1"/>
    <property type="molecule type" value="Genomic_DNA"/>
</dbReference>
<dbReference type="Proteomes" id="UP000295247">
    <property type="component" value="Unassembled WGS sequence"/>
</dbReference>